<accession>A0A644ZKP2</accession>
<dbReference type="Pfam" id="PF14109">
    <property type="entry name" value="GldH_lipo"/>
    <property type="match status" value="1"/>
</dbReference>
<evidence type="ECO:0000313" key="1">
    <source>
        <dbReference type="EMBL" id="MPM39253.1"/>
    </source>
</evidence>
<reference evidence="1" key="1">
    <citation type="submission" date="2019-08" db="EMBL/GenBank/DDBJ databases">
        <authorList>
            <person name="Kucharzyk K."/>
            <person name="Murdoch R.W."/>
            <person name="Higgins S."/>
            <person name="Loffler F."/>
        </authorList>
    </citation>
    <scope>NUCLEOTIDE SEQUENCE</scope>
</reference>
<dbReference type="AlphaFoldDB" id="A0A644ZKP2"/>
<dbReference type="EMBL" id="VSSQ01008577">
    <property type="protein sequence ID" value="MPM39253.1"/>
    <property type="molecule type" value="Genomic_DNA"/>
</dbReference>
<gene>
    <name evidence="1" type="ORF">SDC9_85886</name>
</gene>
<dbReference type="PROSITE" id="PS51257">
    <property type="entry name" value="PROKAR_LIPOPROTEIN"/>
    <property type="match status" value="1"/>
</dbReference>
<evidence type="ECO:0008006" key="2">
    <source>
        <dbReference type="Google" id="ProtNLM"/>
    </source>
</evidence>
<dbReference type="InterPro" id="IPR020018">
    <property type="entry name" value="Motility-assoc_lipoprot_GldH"/>
</dbReference>
<name>A0A644ZKP2_9ZZZZ</name>
<proteinExistence type="predicted"/>
<organism evidence="1">
    <name type="scientific">bioreactor metagenome</name>
    <dbReference type="NCBI Taxonomy" id="1076179"/>
    <lineage>
        <taxon>unclassified sequences</taxon>
        <taxon>metagenomes</taxon>
        <taxon>ecological metagenomes</taxon>
    </lineage>
</organism>
<comment type="caution">
    <text evidence="1">The sequence shown here is derived from an EMBL/GenBank/DDBJ whole genome shotgun (WGS) entry which is preliminary data.</text>
</comment>
<protein>
    <recommendedName>
        <fullName evidence="2">Gliding motility lipoprotein GldH</fullName>
    </recommendedName>
</protein>
<sequence length="154" mass="17906">MTIKNSLFISILILIISSCGQMKQEETKIIQSDQKGLSSAVPLSTSFFIKDSLKHYDIQITARMTPEFKLSSLPLRLILKDPLENTYCDTLKLGVRQVAGNPEIKKTGLWTDYRWRYREDVSFNRRGKWLFTFKHIHTKDIKGIKEIGVTLRER</sequence>